<protein>
    <submittedName>
        <fullName evidence="2">Uncharacterized protein</fullName>
    </submittedName>
</protein>
<name>A0A974NZ57_ENTFL</name>
<evidence type="ECO:0000256" key="1">
    <source>
        <dbReference type="SAM" id="Phobius"/>
    </source>
</evidence>
<gene>
    <name evidence="2" type="ORF">JG559_07610</name>
</gene>
<reference evidence="2" key="1">
    <citation type="submission" date="2021-01" db="EMBL/GenBank/DDBJ databases">
        <title>Enterococcus.</title>
        <authorList>
            <person name="Du X."/>
            <person name="Wang N."/>
        </authorList>
    </citation>
    <scope>NUCLEOTIDE SEQUENCE [LARGE SCALE GENOMIC DNA]</scope>
    <source>
        <strain evidence="2">T90-2</strain>
    </source>
</reference>
<dbReference type="EMBL" id="CP068242">
    <property type="protein sequence ID" value="QQV79710.1"/>
    <property type="molecule type" value="Genomic_DNA"/>
</dbReference>
<keyword evidence="1" id="KW-0472">Membrane</keyword>
<keyword evidence="1" id="KW-0812">Transmembrane</keyword>
<keyword evidence="1" id="KW-1133">Transmembrane helix</keyword>
<sequence>MHNEEYQVKFFYQLCSVVLCIVISSMCINREEKKQMNFSKMCLPILLGIFKYLIMLAMLDGAAYIAFERKASKAIPLILVLGSSCLVSWRYV</sequence>
<dbReference type="AlphaFoldDB" id="A0A974NZ57"/>
<feature type="transmembrane region" description="Helical" evidence="1">
    <location>
        <begin position="6"/>
        <end position="29"/>
    </location>
</feature>
<organism evidence="2">
    <name type="scientific">Enterococcus faecalis</name>
    <name type="common">Streptococcus faecalis</name>
    <dbReference type="NCBI Taxonomy" id="1351"/>
    <lineage>
        <taxon>Bacteria</taxon>
        <taxon>Bacillati</taxon>
        <taxon>Bacillota</taxon>
        <taxon>Bacilli</taxon>
        <taxon>Lactobacillales</taxon>
        <taxon>Enterococcaceae</taxon>
        <taxon>Enterococcus</taxon>
    </lineage>
</organism>
<accession>A0A974NZ57</accession>
<feature type="transmembrane region" description="Helical" evidence="1">
    <location>
        <begin position="73"/>
        <end position="91"/>
    </location>
</feature>
<proteinExistence type="predicted"/>
<feature type="transmembrane region" description="Helical" evidence="1">
    <location>
        <begin position="41"/>
        <end position="67"/>
    </location>
</feature>
<evidence type="ECO:0000313" key="2">
    <source>
        <dbReference type="EMBL" id="QQV79710.1"/>
    </source>
</evidence>